<organism evidence="1">
    <name type="scientific">Herbaspirillum huttiense subsp. nephrolepidis</name>
    <dbReference type="NCBI Taxonomy" id="3075126"/>
    <lineage>
        <taxon>Bacteria</taxon>
        <taxon>Pseudomonadati</taxon>
        <taxon>Pseudomonadota</taxon>
        <taxon>Betaproteobacteria</taxon>
        <taxon>Burkholderiales</taxon>
        <taxon>Oxalobacteraceae</taxon>
        <taxon>Herbaspirillum</taxon>
    </lineage>
</organism>
<proteinExistence type="predicted"/>
<accession>A0AAE4G929</accession>
<gene>
    <name evidence="1" type="ORF">RJN63_08935</name>
</gene>
<dbReference type="EMBL" id="JAVRAA010000004">
    <property type="protein sequence ID" value="MDT0336948.1"/>
    <property type="molecule type" value="Genomic_DNA"/>
</dbReference>
<protein>
    <submittedName>
        <fullName evidence="1">Uncharacterized protein</fullName>
    </submittedName>
</protein>
<reference evidence="1" key="1">
    <citation type="submission" date="2023-02" db="EMBL/GenBank/DDBJ databases">
        <title>Description of Herbaspirillum huttiense subsp. nephrolepsisexaltata and Herbaspirillum huttiense subsp. lycopersicon.</title>
        <authorList>
            <person name="Poudel M."/>
            <person name="Sharma A."/>
            <person name="Goss E."/>
            <person name="Tapia J.H."/>
            <person name="Harmon C.M."/>
            <person name="Jones J.B."/>
        </authorList>
    </citation>
    <scope>NUCLEOTIDE SEQUENCE</scope>
    <source>
        <strain evidence="1">NC40101</strain>
    </source>
</reference>
<comment type="caution">
    <text evidence="1">The sequence shown here is derived from an EMBL/GenBank/DDBJ whole genome shotgun (WGS) entry which is preliminary data.</text>
</comment>
<dbReference type="RefSeq" id="WP_310837912.1">
    <property type="nucleotide sequence ID" value="NZ_JAVLSM010000009.1"/>
</dbReference>
<dbReference type="AlphaFoldDB" id="A0AAE4G929"/>
<name>A0AAE4G929_9BURK</name>
<evidence type="ECO:0000313" key="1">
    <source>
        <dbReference type="EMBL" id="MDT0336948.1"/>
    </source>
</evidence>
<sequence length="149" mass="16861">MAPLKIEEVIPYVGVDHVRFGMTPAEVAQIWGEPHSRSVNFLKQYVEYRGSVSTTYSSENQLIEIGLSQHCTDARLGDIQIFSPPKRSRLVELLNLDKDAYEDVGIIVFKNLGISVTGFEHSDDDDLAISAFSRGHWDEDLDEMRAYQL</sequence>